<accession>A0ABS5AUI3</accession>
<comment type="caution">
    <text evidence="1">The sequence shown here is derived from an EMBL/GenBank/DDBJ whole genome shotgun (WGS) entry which is preliminary data.</text>
</comment>
<dbReference type="Proteomes" id="UP001519349">
    <property type="component" value="Unassembled WGS sequence"/>
</dbReference>
<organism evidence="1 2">
    <name type="scientific">Streptococcus panodentis</name>
    <dbReference type="NCBI Taxonomy" id="1581472"/>
    <lineage>
        <taxon>Bacteria</taxon>
        <taxon>Bacillati</taxon>
        <taxon>Bacillota</taxon>
        <taxon>Bacilli</taxon>
        <taxon>Lactobacillales</taxon>
        <taxon>Streptococcaceae</taxon>
        <taxon>Streptococcus</taxon>
    </lineage>
</organism>
<gene>
    <name evidence="1" type="ORF">DHL47_02610</name>
</gene>
<proteinExistence type="predicted"/>
<evidence type="ECO:0000313" key="2">
    <source>
        <dbReference type="Proteomes" id="UP001519349"/>
    </source>
</evidence>
<dbReference type="RefSeq" id="WP_209550791.1">
    <property type="nucleotide sequence ID" value="NZ_QFAY01000004.1"/>
</dbReference>
<protein>
    <submittedName>
        <fullName evidence="1">Uncharacterized protein</fullName>
    </submittedName>
</protein>
<dbReference type="EMBL" id="QFAY01000004">
    <property type="protein sequence ID" value="MBP2620237.1"/>
    <property type="molecule type" value="Genomic_DNA"/>
</dbReference>
<sequence length="82" mass="9299">MIAALLGVFFFYLFLKNQNKPLMYFPKKTEDDEMGTTVSSFVYFMFDVQDAVVGRDSVELTLVSQNFPLHSSLGALVPIKHC</sequence>
<name>A0ABS5AUI3_9STRE</name>
<evidence type="ECO:0000313" key="1">
    <source>
        <dbReference type="EMBL" id="MBP2620237.1"/>
    </source>
</evidence>
<keyword evidence="2" id="KW-1185">Reference proteome</keyword>
<reference evidence="1 2" key="1">
    <citation type="submission" date="2018-05" db="EMBL/GenBank/DDBJ databases">
        <title>Draft genome sequence of Streptococcus panodentis CCUG 70867T.</title>
        <authorList>
            <person name="Salva-Serra F."/>
            <person name="Mendez V."/>
            <person name="Jaen-Luchoro D."/>
            <person name="Gonzales-Siles L."/>
            <person name="Karlsson R."/>
            <person name="Engstrom-Jakobsson H."/>
            <person name="Busquets A."/>
            <person name="Gomila M."/>
            <person name="Pineiro-Iglesias B."/>
            <person name="Bennasar-Figueras A."/>
            <person name="Seeger M."/>
            <person name="Moore E."/>
        </authorList>
    </citation>
    <scope>NUCLEOTIDE SEQUENCE [LARGE SCALE GENOMIC DNA]</scope>
    <source>
        <strain evidence="1 2">CCUG 70867</strain>
    </source>
</reference>